<gene>
    <name evidence="1" type="ORF">P872_19180</name>
</gene>
<protein>
    <submittedName>
        <fullName evidence="1">Uncharacterized protein</fullName>
    </submittedName>
</protein>
<dbReference type="Proteomes" id="UP000016843">
    <property type="component" value="Unassembled WGS sequence"/>
</dbReference>
<evidence type="ECO:0000313" key="2">
    <source>
        <dbReference type="Proteomes" id="UP000016843"/>
    </source>
</evidence>
<name>U5BW38_9BACT</name>
<proteinExistence type="predicted"/>
<dbReference type="AlphaFoldDB" id="U5BW38"/>
<evidence type="ECO:0000313" key="1">
    <source>
        <dbReference type="EMBL" id="ERM81779.1"/>
    </source>
</evidence>
<comment type="caution">
    <text evidence="1">The sequence shown here is derived from an EMBL/GenBank/DDBJ whole genome shotgun (WGS) entry which is preliminary data.</text>
</comment>
<organism evidence="1 2">
    <name type="scientific">Rhodonellum psychrophilum GCM71 = DSM 17998</name>
    <dbReference type="NCBI Taxonomy" id="1123057"/>
    <lineage>
        <taxon>Bacteria</taxon>
        <taxon>Pseudomonadati</taxon>
        <taxon>Bacteroidota</taxon>
        <taxon>Cytophagia</taxon>
        <taxon>Cytophagales</taxon>
        <taxon>Cytophagaceae</taxon>
        <taxon>Rhodonellum</taxon>
    </lineage>
</organism>
<dbReference type="EMBL" id="AWXR01000041">
    <property type="protein sequence ID" value="ERM81779.1"/>
    <property type="molecule type" value="Genomic_DNA"/>
</dbReference>
<keyword evidence="2" id="KW-1185">Reference proteome</keyword>
<reference evidence="1 2" key="1">
    <citation type="journal article" date="2013" name="Genome Announc.">
        <title>Draft Genome Sequence of the Psychrophilic and Alkaliphilic Rhodonellum psychrophilum Strain GCM71T.</title>
        <authorList>
            <person name="Hauptmann A.L."/>
            <person name="Glaring M.A."/>
            <person name="Hallin P.F."/>
            <person name="Prieme A."/>
            <person name="Stougaard P."/>
        </authorList>
    </citation>
    <scope>NUCLEOTIDE SEQUENCE [LARGE SCALE GENOMIC DNA]</scope>
    <source>
        <strain evidence="1 2">GCM71</strain>
    </source>
</reference>
<accession>U5BW38</accession>
<sequence length="72" mass="8278">MNVVFTDWLAPRHNGPVEKPIKIQNFGFLRYSDLKADNLKTLVYSQKSAGSCVFSRPRNPRLTQLRQAQDLT</sequence>